<keyword evidence="3" id="KW-1185">Reference proteome</keyword>
<feature type="chain" id="PRO_5045300807" description="Outer membrane protein beta-barrel domain-containing protein" evidence="1">
    <location>
        <begin position="23"/>
        <end position="155"/>
    </location>
</feature>
<comment type="caution">
    <text evidence="2">The sequence shown here is derived from an EMBL/GenBank/DDBJ whole genome shotgun (WGS) entry which is preliminary data.</text>
</comment>
<evidence type="ECO:0000256" key="1">
    <source>
        <dbReference type="SAM" id="SignalP"/>
    </source>
</evidence>
<name>A0ABW5JDV2_9BACT</name>
<evidence type="ECO:0000313" key="3">
    <source>
        <dbReference type="Proteomes" id="UP001597510"/>
    </source>
</evidence>
<evidence type="ECO:0008006" key="4">
    <source>
        <dbReference type="Google" id="ProtNLM"/>
    </source>
</evidence>
<organism evidence="2 3">
    <name type="scientific">Emticicia soli</name>
    <dbReference type="NCBI Taxonomy" id="2027878"/>
    <lineage>
        <taxon>Bacteria</taxon>
        <taxon>Pseudomonadati</taxon>
        <taxon>Bacteroidota</taxon>
        <taxon>Cytophagia</taxon>
        <taxon>Cytophagales</taxon>
        <taxon>Leadbetterellaceae</taxon>
        <taxon>Emticicia</taxon>
    </lineage>
</organism>
<reference evidence="3" key="1">
    <citation type="journal article" date="2019" name="Int. J. Syst. Evol. Microbiol.">
        <title>The Global Catalogue of Microorganisms (GCM) 10K type strain sequencing project: providing services to taxonomists for standard genome sequencing and annotation.</title>
        <authorList>
            <consortium name="The Broad Institute Genomics Platform"/>
            <consortium name="The Broad Institute Genome Sequencing Center for Infectious Disease"/>
            <person name="Wu L."/>
            <person name="Ma J."/>
        </authorList>
    </citation>
    <scope>NUCLEOTIDE SEQUENCE [LARGE SCALE GENOMIC DNA]</scope>
    <source>
        <strain evidence="3">KCTC 52344</strain>
    </source>
</reference>
<dbReference type="EMBL" id="JBHULC010000038">
    <property type="protein sequence ID" value="MFD2523459.1"/>
    <property type="molecule type" value="Genomic_DNA"/>
</dbReference>
<gene>
    <name evidence="2" type="ORF">ACFSR2_21355</name>
</gene>
<protein>
    <recommendedName>
        <fullName evidence="4">Outer membrane protein beta-barrel domain-containing protein</fullName>
    </recommendedName>
</protein>
<evidence type="ECO:0000313" key="2">
    <source>
        <dbReference type="EMBL" id="MFD2523459.1"/>
    </source>
</evidence>
<dbReference type="Proteomes" id="UP001597510">
    <property type="component" value="Unassembled WGS sequence"/>
</dbReference>
<feature type="signal peptide" evidence="1">
    <location>
        <begin position="1"/>
        <end position="22"/>
    </location>
</feature>
<dbReference type="RefSeq" id="WP_340233291.1">
    <property type="nucleotide sequence ID" value="NZ_JBBEWC010000001.1"/>
</dbReference>
<accession>A0ABW5JDV2</accession>
<proteinExistence type="predicted"/>
<sequence>MPKKLLFVFCFFVITSTCFSQALTYYPFNSIVSIASNPNKPVWLDLRFQMNSYFSSLSTEIAPMVNLTKGEKAKLYMGVGIKANFLNYLNTDPQKQNPLEGYAFNLGVRVSPFEKAPQFQGVFELSPYANRQFDLGIFRANLGIAYVFGKKRKVE</sequence>
<keyword evidence="1" id="KW-0732">Signal</keyword>